<dbReference type="PANTHER" id="PTHR42693">
    <property type="entry name" value="ARYLSULFATASE FAMILY MEMBER"/>
    <property type="match status" value="1"/>
</dbReference>
<dbReference type="InterPro" id="IPR024607">
    <property type="entry name" value="Sulfatase_CS"/>
</dbReference>
<keyword evidence="8" id="KW-1185">Reference proteome</keyword>
<accession>A0ABY1PN83</accession>
<gene>
    <name evidence="7" type="ORF">SAMN06265222_101202</name>
</gene>
<dbReference type="Proteomes" id="UP001158067">
    <property type="component" value="Unassembled WGS sequence"/>
</dbReference>
<organism evidence="7 8">
    <name type="scientific">Neorhodopirellula lusitana</name>
    <dbReference type="NCBI Taxonomy" id="445327"/>
    <lineage>
        <taxon>Bacteria</taxon>
        <taxon>Pseudomonadati</taxon>
        <taxon>Planctomycetota</taxon>
        <taxon>Planctomycetia</taxon>
        <taxon>Pirellulales</taxon>
        <taxon>Pirellulaceae</taxon>
        <taxon>Neorhodopirellula</taxon>
    </lineage>
</organism>
<comment type="caution">
    <text evidence="7">The sequence shown here is derived from an EMBL/GenBank/DDBJ whole genome shotgun (WGS) entry which is preliminary data.</text>
</comment>
<evidence type="ECO:0000313" key="8">
    <source>
        <dbReference type="Proteomes" id="UP001158067"/>
    </source>
</evidence>
<comment type="similarity">
    <text evidence="1">Belongs to the sulfatase family.</text>
</comment>
<dbReference type="SUPFAM" id="SSF53649">
    <property type="entry name" value="Alkaline phosphatase-like"/>
    <property type="match status" value="1"/>
</dbReference>
<dbReference type="InterPro" id="IPR050738">
    <property type="entry name" value="Sulfatase"/>
</dbReference>
<proteinExistence type="inferred from homology"/>
<dbReference type="PROSITE" id="PS00523">
    <property type="entry name" value="SULFATASE_1"/>
    <property type="match status" value="1"/>
</dbReference>
<dbReference type="CDD" id="cd16027">
    <property type="entry name" value="SGSH"/>
    <property type="match status" value="1"/>
</dbReference>
<dbReference type="Gene3D" id="3.40.720.10">
    <property type="entry name" value="Alkaline Phosphatase, subunit A"/>
    <property type="match status" value="1"/>
</dbReference>
<evidence type="ECO:0000256" key="5">
    <source>
        <dbReference type="SAM" id="MobiDB-lite"/>
    </source>
</evidence>
<dbReference type="PANTHER" id="PTHR42693:SF53">
    <property type="entry name" value="ENDO-4-O-SULFATASE"/>
    <property type="match status" value="1"/>
</dbReference>
<evidence type="ECO:0000313" key="7">
    <source>
        <dbReference type="EMBL" id="SMP38875.1"/>
    </source>
</evidence>
<dbReference type="EMBL" id="FXUG01000001">
    <property type="protein sequence ID" value="SMP38875.1"/>
    <property type="molecule type" value="Genomic_DNA"/>
</dbReference>
<dbReference type="InterPro" id="IPR017850">
    <property type="entry name" value="Alkaline_phosphatase_core_sf"/>
</dbReference>
<dbReference type="InterPro" id="IPR000917">
    <property type="entry name" value="Sulfatase_N"/>
</dbReference>
<evidence type="ECO:0000256" key="1">
    <source>
        <dbReference type="ARBA" id="ARBA00008779"/>
    </source>
</evidence>
<keyword evidence="2" id="KW-0479">Metal-binding</keyword>
<feature type="domain" description="Sulfatase N-terminal" evidence="6">
    <location>
        <begin position="54"/>
        <end position="325"/>
    </location>
</feature>
<sequence length="520" mass="58019">MVNSKKLYERRDVVNKSCFLLTVAVVALSGQGFVLGETKKASGNKIALPEVERPNIVFFIADDVSQEDFGCYGHPKMKTPSTDALSAGGMRFDNAYLTTSSCSPSRCSIITGRYPHNTGAPELHTKLPESQIRFPEILRANGYYTVLAGKNHMFSSNKSDRAFDKITKGGGPGGELDWVEHVQDRPREKPFFFWFASNDAHRGWKESKEAPVYRPQDVVVPPYLVDAEATREDLASYAHEVSRFDHFIGLVTAELKKQGVLSQTMIVVASDNGRPFPRCKTRLYDSGIKTPWVVHYPDLIKRPSVSKSLVSVIDLSATCLELAGVEKPACIQGQSFVPVMKDAQVRVRELVFAEHNWHVFKNHERMVRFNDYVYIKNNYPNQINLCVESSHATPAGKDLWEAHAAGATTAEQQQVFANPCPTEELYRLSNDPNQFINLASNPEHSEALVNARKQLAKWTEQTGDTIPDNPTPHRYSPPRIENGKIIPGGDYKNSKPHAEMPGAARNAMSLNHPGPLQLKD</sequence>
<protein>
    <submittedName>
        <fullName evidence="7">Arylsulfatase A</fullName>
    </submittedName>
</protein>
<evidence type="ECO:0000256" key="2">
    <source>
        <dbReference type="ARBA" id="ARBA00022723"/>
    </source>
</evidence>
<keyword evidence="4" id="KW-0106">Calcium</keyword>
<evidence type="ECO:0000259" key="6">
    <source>
        <dbReference type="Pfam" id="PF00884"/>
    </source>
</evidence>
<evidence type="ECO:0000256" key="3">
    <source>
        <dbReference type="ARBA" id="ARBA00022801"/>
    </source>
</evidence>
<feature type="region of interest" description="Disordered" evidence="5">
    <location>
        <begin position="462"/>
        <end position="520"/>
    </location>
</feature>
<dbReference type="Pfam" id="PF00884">
    <property type="entry name" value="Sulfatase"/>
    <property type="match status" value="1"/>
</dbReference>
<name>A0ABY1PN83_9BACT</name>
<evidence type="ECO:0000256" key="4">
    <source>
        <dbReference type="ARBA" id="ARBA00022837"/>
    </source>
</evidence>
<keyword evidence="3" id="KW-0378">Hydrolase</keyword>
<reference evidence="7 8" key="1">
    <citation type="submission" date="2017-05" db="EMBL/GenBank/DDBJ databases">
        <authorList>
            <person name="Varghese N."/>
            <person name="Submissions S."/>
        </authorList>
    </citation>
    <scope>NUCLEOTIDE SEQUENCE [LARGE SCALE GENOMIC DNA]</scope>
    <source>
        <strain evidence="7 8">DSM 25457</strain>
    </source>
</reference>
<dbReference type="RefSeq" id="WP_283430461.1">
    <property type="nucleotide sequence ID" value="NZ_FXUG01000001.1"/>
</dbReference>